<name>A0A2R6QIQ2_9APHY</name>
<proteinExistence type="predicted"/>
<organism evidence="2 3">
    <name type="scientific">Hermanssonia centrifuga</name>
    <dbReference type="NCBI Taxonomy" id="98765"/>
    <lineage>
        <taxon>Eukaryota</taxon>
        <taxon>Fungi</taxon>
        <taxon>Dikarya</taxon>
        <taxon>Basidiomycota</taxon>
        <taxon>Agaricomycotina</taxon>
        <taxon>Agaricomycetes</taxon>
        <taxon>Polyporales</taxon>
        <taxon>Meruliaceae</taxon>
        <taxon>Hermanssonia</taxon>
    </lineage>
</organism>
<keyword evidence="3" id="KW-1185">Reference proteome</keyword>
<feature type="compositionally biased region" description="Low complexity" evidence="1">
    <location>
        <begin position="114"/>
        <end position="126"/>
    </location>
</feature>
<protein>
    <submittedName>
        <fullName evidence="2">Uncharacterized protein</fullName>
    </submittedName>
</protein>
<dbReference type="OrthoDB" id="7862313at2759"/>
<comment type="caution">
    <text evidence="2">The sequence shown here is derived from an EMBL/GenBank/DDBJ whole genome shotgun (WGS) entry which is preliminary data.</text>
</comment>
<reference evidence="2 3" key="1">
    <citation type="submission" date="2018-02" db="EMBL/GenBank/DDBJ databases">
        <title>Genome sequence of the basidiomycete white-rot fungus Phlebia centrifuga.</title>
        <authorList>
            <person name="Granchi Z."/>
            <person name="Peng M."/>
            <person name="de Vries R.P."/>
            <person name="Hilden K."/>
            <person name="Makela M.R."/>
            <person name="Grigoriev I."/>
            <person name="Riley R."/>
        </authorList>
    </citation>
    <scope>NUCLEOTIDE SEQUENCE [LARGE SCALE GENOMIC DNA]</scope>
    <source>
        <strain evidence="2 3">FBCC195</strain>
    </source>
</reference>
<feature type="region of interest" description="Disordered" evidence="1">
    <location>
        <begin position="24"/>
        <end position="51"/>
    </location>
</feature>
<gene>
    <name evidence="2" type="ORF">PHLCEN_2v3443</name>
</gene>
<sequence length="139" mass="15110">MADPLEIAVQSILRDSEQVKIAIHTRATPSPSEQEDTNLNTRKYSSSEGSGEKKRVLAIVTHIDISSGDEQGCVFILRPKNNSATVVPDNYVVEHVFPVLEKFSIAVAQARRNTANASSSTAKNKSPTGNVPFIPKYGE</sequence>
<feature type="region of interest" description="Disordered" evidence="1">
    <location>
        <begin position="114"/>
        <end position="139"/>
    </location>
</feature>
<dbReference type="Proteomes" id="UP000186601">
    <property type="component" value="Unassembled WGS sequence"/>
</dbReference>
<evidence type="ECO:0000313" key="3">
    <source>
        <dbReference type="Proteomes" id="UP000186601"/>
    </source>
</evidence>
<evidence type="ECO:0000256" key="1">
    <source>
        <dbReference type="SAM" id="MobiDB-lite"/>
    </source>
</evidence>
<evidence type="ECO:0000313" key="2">
    <source>
        <dbReference type="EMBL" id="PSS08876.1"/>
    </source>
</evidence>
<dbReference type="AlphaFoldDB" id="A0A2R6QIQ2"/>
<feature type="compositionally biased region" description="Polar residues" evidence="1">
    <location>
        <begin position="27"/>
        <end position="44"/>
    </location>
</feature>
<accession>A0A2R6QIQ2</accession>
<dbReference type="EMBL" id="MLYV02000340">
    <property type="protein sequence ID" value="PSS08876.1"/>
    <property type="molecule type" value="Genomic_DNA"/>
</dbReference>